<gene>
    <name evidence="11" type="ORF">IFM89_032148</name>
</gene>
<dbReference type="InterPro" id="IPR058752">
    <property type="entry name" value="RDRP_C_head"/>
</dbReference>
<evidence type="ECO:0000256" key="3">
    <source>
        <dbReference type="ARBA" id="ARBA00022679"/>
    </source>
</evidence>
<dbReference type="PANTHER" id="PTHR23079">
    <property type="entry name" value="RNA-DEPENDENT RNA POLYMERASE"/>
    <property type="match status" value="1"/>
</dbReference>
<organism evidence="11 12">
    <name type="scientific">Coptis chinensis</name>
    <dbReference type="NCBI Taxonomy" id="261450"/>
    <lineage>
        <taxon>Eukaryota</taxon>
        <taxon>Viridiplantae</taxon>
        <taxon>Streptophyta</taxon>
        <taxon>Embryophyta</taxon>
        <taxon>Tracheophyta</taxon>
        <taxon>Spermatophyta</taxon>
        <taxon>Magnoliopsida</taxon>
        <taxon>Ranunculales</taxon>
        <taxon>Ranunculaceae</taxon>
        <taxon>Coptidoideae</taxon>
        <taxon>Coptis</taxon>
    </lineage>
</organism>
<dbReference type="GO" id="GO:0003968">
    <property type="term" value="F:RNA-directed RNA polymerase activity"/>
    <property type="evidence" value="ECO:0007669"/>
    <property type="project" value="UniProtKB-KW"/>
</dbReference>
<dbReference type="Gene3D" id="3.30.70.330">
    <property type="match status" value="1"/>
</dbReference>
<dbReference type="PROSITE" id="PS50102">
    <property type="entry name" value="RRM"/>
    <property type="match status" value="1"/>
</dbReference>
<keyword evidence="12" id="KW-1185">Reference proteome</keyword>
<evidence type="ECO:0000256" key="7">
    <source>
        <dbReference type="ARBA" id="ARBA00048744"/>
    </source>
</evidence>
<dbReference type="Pfam" id="PF26253">
    <property type="entry name" value="RdRP_head"/>
    <property type="match status" value="1"/>
</dbReference>
<evidence type="ECO:0000259" key="10">
    <source>
        <dbReference type="PROSITE" id="PS50102"/>
    </source>
</evidence>
<reference evidence="11 12" key="1">
    <citation type="submission" date="2020-10" db="EMBL/GenBank/DDBJ databases">
        <title>The Coptis chinensis genome and diversification of protoberbering-type alkaloids.</title>
        <authorList>
            <person name="Wang B."/>
            <person name="Shu S."/>
            <person name="Song C."/>
            <person name="Liu Y."/>
        </authorList>
    </citation>
    <scope>NUCLEOTIDE SEQUENCE [LARGE SCALE GENOMIC DNA]</scope>
    <source>
        <strain evidence="11">HL-2020</strain>
        <tissue evidence="11">Leaf</tissue>
    </source>
</reference>
<dbReference type="Pfam" id="PF24823">
    <property type="entry name" value="PH_RDR2"/>
    <property type="match status" value="1"/>
</dbReference>
<dbReference type="InterPro" id="IPR058763">
    <property type="entry name" value="RRM_RDR1/2-like"/>
</dbReference>
<dbReference type="EC" id="2.7.7.48" evidence="9"/>
<evidence type="ECO:0000256" key="1">
    <source>
        <dbReference type="ARBA" id="ARBA00005762"/>
    </source>
</evidence>
<dbReference type="Pfam" id="PF26250">
    <property type="entry name" value="RRM_RdRP1_2"/>
    <property type="match status" value="1"/>
</dbReference>
<name>A0A835IYY2_9MAGN</name>
<evidence type="ECO:0000256" key="4">
    <source>
        <dbReference type="ARBA" id="ARBA00022695"/>
    </source>
</evidence>
<dbReference type="InterPro" id="IPR058751">
    <property type="entry name" value="RDRP_helical"/>
</dbReference>
<dbReference type="EMBL" id="JADFTS010000001">
    <property type="protein sequence ID" value="KAF9626299.1"/>
    <property type="molecule type" value="Genomic_DNA"/>
</dbReference>
<evidence type="ECO:0000313" key="12">
    <source>
        <dbReference type="Proteomes" id="UP000631114"/>
    </source>
</evidence>
<comment type="function">
    <text evidence="9">Probably involved in the RNA silencing pathway and required for the generation of small interfering RNAs (siRNAs).</text>
</comment>
<keyword evidence="6 9" id="KW-0943">RNA-mediated gene silencing</keyword>
<dbReference type="GO" id="GO:0031380">
    <property type="term" value="C:nuclear RNA-directed RNA polymerase complex"/>
    <property type="evidence" value="ECO:0007669"/>
    <property type="project" value="TreeGrafter"/>
</dbReference>
<dbReference type="Pfam" id="PF05183">
    <property type="entry name" value="RdRP"/>
    <property type="match status" value="1"/>
</dbReference>
<dbReference type="InterPro" id="IPR057590">
    <property type="entry name" value="PH_RDR1/2-like"/>
</dbReference>
<protein>
    <recommendedName>
        <fullName evidence="9">RNA-dependent RNA polymerase</fullName>
        <ecNumber evidence="9">2.7.7.48</ecNumber>
    </recommendedName>
</protein>
<dbReference type="Proteomes" id="UP000631114">
    <property type="component" value="Unassembled WGS sequence"/>
</dbReference>
<feature type="domain" description="RRM" evidence="10">
    <location>
        <begin position="34"/>
        <end position="118"/>
    </location>
</feature>
<dbReference type="InterPro" id="IPR035979">
    <property type="entry name" value="RBD_domain_sf"/>
</dbReference>
<dbReference type="AlphaFoldDB" id="A0A835IYY2"/>
<accession>A0A835IYY2</accession>
<dbReference type="PANTHER" id="PTHR23079:SF5">
    <property type="entry name" value="RNA-DEPENDENT RNA POLYMERASE 2"/>
    <property type="match status" value="1"/>
</dbReference>
<dbReference type="GO" id="GO:0003723">
    <property type="term" value="F:RNA binding"/>
    <property type="evidence" value="ECO:0007669"/>
    <property type="project" value="UniProtKB-UniRule"/>
</dbReference>
<dbReference type="GO" id="GO:0030422">
    <property type="term" value="P:siRNA processing"/>
    <property type="evidence" value="ECO:0007669"/>
    <property type="project" value="TreeGrafter"/>
</dbReference>
<evidence type="ECO:0000256" key="2">
    <source>
        <dbReference type="ARBA" id="ARBA00022484"/>
    </source>
</evidence>
<keyword evidence="2 9" id="KW-0696">RNA-directed RNA polymerase</keyword>
<evidence type="ECO:0000256" key="9">
    <source>
        <dbReference type="RuleBase" id="RU363098"/>
    </source>
</evidence>
<dbReference type="Pfam" id="PF26252">
    <property type="entry name" value="RdRP_helical"/>
    <property type="match status" value="1"/>
</dbReference>
<evidence type="ECO:0000313" key="11">
    <source>
        <dbReference type="EMBL" id="KAF9626299.1"/>
    </source>
</evidence>
<sequence>MRNNNCQKPKTRPTLKTLSFSVTQQQPAMAVKSATVKVSKIPLTAIAQELYDFFETTLGQKGTVFACQIFSEHKNWKSKGVGRVQFESLTELNTVLQLSEQRKLVFQNTLLDITLSPIDIIPRPSVVSNRISEVVLHVGFMVEEDCLTVLEKWEDVKVEIMPDRKRVEFWVSEKGEVYKLEVQFEDILDTSVWYLDGEESNALLFKLKYAPKIYQRFAGPTLASKFSADRYHICKENVEFLWIRTTDFSVLKSIGNSSSFCWKLRKGSIPSDTLASFPHYQEEINTLSLKEPLEKFGTACEIVPLIKCQSDYHLDYEIFFQLNALVHSQKISLAAVNDDLIKLLSSLSLDTASVILQKLKTVESTCYEPSFFVQSQLHELRKKQKHLPSISQSMLKEQNLFSCHRTLVTPTKVYLLGPDVETSNYVVKHYAEHASDFLRVTFVEEDWSKLTSDAVSTIIEQSLFSKPHRTPIYHRILSILRDGIEIGSKRFEFLAFSASQLRSSSVWMFASNSTVKTEDIREWMGCFKAIRSVSKCAARMGQLFSSSQQTLVVPKHDVVSIPDIEVTTDGIPYCFSDGIGKISLKLAKQVAQKCGWSQTPSAFQIRYGGYKGVVAVDRSSFKKLSLRPSMLKFKSENRMLNVTSHTESLPCFLNREIVTLLSTLGIQDEKFEAMQHEQVQFLDEMLTNGEAALDVLASTGDTKSILVNMLLQGYKPSKEPYLCMMLKSYRAYQLADIRSKCRVFVPKGRVLMGCLDETGTLSYGQVYVRVTKTRAELQSGEQTFFQKVDDNVDDTTPVVVGKVVVTKNPCLHPGDIRVLQAVYEPALVEKGFVDCLVFPQKGDRPHPNECSGGDLDGDLFFVCWDENLIPMHPDRPMDYIARRQRILDHEVTLEEIQEFFVNYMINDNLGVIATAHLVHADREPEKARSKKCLNLATLHSMAVDFAKNGAPAEMPGELKPKMYPDFMEREDRPMYVSPGVLGKLYRATIASTENQEPDFLWSEKVAEAAYDHDLEVNGFESLLEIAESCKMMYREKLSFLMNYYGAGREEEILTGNLQNRSMYLDRDKRKYREVKDRILTSIKSLQREARGWFSGSCEECDYTKMASAWYHVTYHPKYCKDSTNCLSFPWSVGENLLNIKSVKSRRV</sequence>
<comment type="catalytic activity">
    <reaction evidence="7 9">
        <text>RNA(n) + a ribonucleoside 5'-triphosphate = RNA(n+1) + diphosphate</text>
        <dbReference type="Rhea" id="RHEA:21248"/>
        <dbReference type="Rhea" id="RHEA-COMP:14527"/>
        <dbReference type="Rhea" id="RHEA-COMP:17342"/>
        <dbReference type="ChEBI" id="CHEBI:33019"/>
        <dbReference type="ChEBI" id="CHEBI:61557"/>
        <dbReference type="ChEBI" id="CHEBI:140395"/>
        <dbReference type="EC" id="2.7.7.48"/>
    </reaction>
</comment>
<dbReference type="InterPro" id="IPR012677">
    <property type="entry name" value="Nucleotide-bd_a/b_plait_sf"/>
</dbReference>
<keyword evidence="3 9" id="KW-0808">Transferase</keyword>
<evidence type="ECO:0000256" key="8">
    <source>
        <dbReference type="PROSITE-ProRule" id="PRU00176"/>
    </source>
</evidence>
<evidence type="ECO:0000256" key="6">
    <source>
        <dbReference type="ARBA" id="ARBA00023158"/>
    </source>
</evidence>
<keyword evidence="4 9" id="KW-0548">Nucleotidyltransferase</keyword>
<dbReference type="OrthoDB" id="6513042at2759"/>
<dbReference type="SUPFAM" id="SSF54928">
    <property type="entry name" value="RNA-binding domain, RBD"/>
    <property type="match status" value="1"/>
</dbReference>
<dbReference type="InterPro" id="IPR057596">
    <property type="entry name" value="RDRP_core"/>
</dbReference>
<evidence type="ECO:0000256" key="5">
    <source>
        <dbReference type="ARBA" id="ARBA00022884"/>
    </source>
</evidence>
<comment type="caution">
    <text evidence="11">The sequence shown here is derived from an EMBL/GenBank/DDBJ whole genome shotgun (WGS) entry which is preliminary data.</text>
</comment>
<comment type="similarity">
    <text evidence="1 9">Belongs to the RdRP family.</text>
</comment>
<dbReference type="InterPro" id="IPR000504">
    <property type="entry name" value="RRM_dom"/>
</dbReference>
<dbReference type="InterPro" id="IPR007855">
    <property type="entry name" value="RDRP"/>
</dbReference>
<keyword evidence="5 8" id="KW-0694">RNA-binding</keyword>
<proteinExistence type="inferred from homology"/>